<dbReference type="InterPro" id="IPR036116">
    <property type="entry name" value="FN3_sf"/>
</dbReference>
<keyword evidence="3 7" id="KW-1133">Transmembrane helix</keyword>
<dbReference type="InterPro" id="IPR013162">
    <property type="entry name" value="CD80_C2-set"/>
</dbReference>
<evidence type="ECO:0000256" key="1">
    <source>
        <dbReference type="ARBA" id="ARBA00004167"/>
    </source>
</evidence>
<keyword evidence="2 7" id="KW-0812">Transmembrane</keyword>
<dbReference type="EMBL" id="CVRI01000074">
    <property type="protein sequence ID" value="CRL07921.1"/>
    <property type="molecule type" value="Genomic_DNA"/>
</dbReference>
<dbReference type="InterPro" id="IPR013106">
    <property type="entry name" value="Ig_V-set"/>
</dbReference>
<dbReference type="SUPFAM" id="SSF48726">
    <property type="entry name" value="Immunoglobulin"/>
    <property type="match status" value="5"/>
</dbReference>
<dbReference type="PROSITE" id="PS50853">
    <property type="entry name" value="FN3"/>
    <property type="match status" value="1"/>
</dbReference>
<dbReference type="STRING" id="568069.A0A1J1JA70"/>
<keyword evidence="4 7" id="KW-0472">Membrane</keyword>
<dbReference type="SMART" id="SM00409">
    <property type="entry name" value="IG"/>
    <property type="match status" value="4"/>
</dbReference>
<dbReference type="AlphaFoldDB" id="A0A1J1JA70"/>
<feature type="domain" description="Ig-like" evidence="8">
    <location>
        <begin position="143"/>
        <end position="242"/>
    </location>
</feature>
<dbReference type="Gene3D" id="2.60.40.10">
    <property type="entry name" value="Immunoglobulins"/>
    <property type="match status" value="6"/>
</dbReference>
<dbReference type="InterPro" id="IPR003961">
    <property type="entry name" value="FN3_dom"/>
</dbReference>
<dbReference type="Pfam" id="PF13927">
    <property type="entry name" value="Ig_3"/>
    <property type="match status" value="1"/>
</dbReference>
<evidence type="ECO:0000256" key="7">
    <source>
        <dbReference type="SAM" id="Phobius"/>
    </source>
</evidence>
<evidence type="ECO:0000313" key="11">
    <source>
        <dbReference type="Proteomes" id="UP000183832"/>
    </source>
</evidence>
<dbReference type="Pfam" id="PF07686">
    <property type="entry name" value="V-set"/>
    <property type="match status" value="1"/>
</dbReference>
<feature type="domain" description="Ig-like" evidence="8">
    <location>
        <begin position="14"/>
        <end position="138"/>
    </location>
</feature>
<feature type="domain" description="Ig-like" evidence="8">
    <location>
        <begin position="453"/>
        <end position="521"/>
    </location>
</feature>
<dbReference type="PANTHER" id="PTHR23278">
    <property type="entry name" value="SIDESTEP PROTEIN"/>
    <property type="match status" value="1"/>
</dbReference>
<organism evidence="10 11">
    <name type="scientific">Clunio marinus</name>
    <dbReference type="NCBI Taxonomy" id="568069"/>
    <lineage>
        <taxon>Eukaryota</taxon>
        <taxon>Metazoa</taxon>
        <taxon>Ecdysozoa</taxon>
        <taxon>Arthropoda</taxon>
        <taxon>Hexapoda</taxon>
        <taxon>Insecta</taxon>
        <taxon>Pterygota</taxon>
        <taxon>Neoptera</taxon>
        <taxon>Endopterygota</taxon>
        <taxon>Diptera</taxon>
        <taxon>Nematocera</taxon>
        <taxon>Chironomoidea</taxon>
        <taxon>Chironomidae</taxon>
        <taxon>Clunio</taxon>
    </lineage>
</organism>
<comment type="subcellular location">
    <subcellularLocation>
        <location evidence="1">Membrane</location>
        <topology evidence="1">Single-pass membrane protein</topology>
    </subcellularLocation>
</comment>
<evidence type="ECO:0000256" key="3">
    <source>
        <dbReference type="ARBA" id="ARBA00022989"/>
    </source>
</evidence>
<dbReference type="GO" id="GO:0016020">
    <property type="term" value="C:membrane"/>
    <property type="evidence" value="ECO:0007669"/>
    <property type="project" value="UniProtKB-SubCell"/>
</dbReference>
<dbReference type="Pfam" id="PF08205">
    <property type="entry name" value="C2-set_2"/>
    <property type="match status" value="2"/>
</dbReference>
<feature type="non-terminal residue" evidence="10">
    <location>
        <position position="1"/>
    </location>
</feature>
<evidence type="ECO:0000256" key="6">
    <source>
        <dbReference type="SAM" id="MobiDB-lite"/>
    </source>
</evidence>
<dbReference type="OrthoDB" id="8825892at2759"/>
<dbReference type="InterPro" id="IPR036179">
    <property type="entry name" value="Ig-like_dom_sf"/>
</dbReference>
<feature type="domain" description="Fibronectin type-III" evidence="9">
    <location>
        <begin position="543"/>
        <end position="638"/>
    </location>
</feature>
<proteinExistence type="predicted"/>
<dbReference type="SUPFAM" id="SSF49265">
    <property type="entry name" value="Fibronectin type III"/>
    <property type="match status" value="1"/>
</dbReference>
<dbReference type="SMART" id="SM00408">
    <property type="entry name" value="IGc2"/>
    <property type="match status" value="3"/>
</dbReference>
<dbReference type="Proteomes" id="UP000183832">
    <property type="component" value="Unassembled WGS sequence"/>
</dbReference>
<protein>
    <submittedName>
        <fullName evidence="10">CLUMA_CG020866, isoform A</fullName>
    </submittedName>
</protein>
<dbReference type="InterPro" id="IPR003598">
    <property type="entry name" value="Ig_sub2"/>
</dbReference>
<reference evidence="10 11" key="1">
    <citation type="submission" date="2015-04" db="EMBL/GenBank/DDBJ databases">
        <authorList>
            <person name="Syromyatnikov M.Y."/>
            <person name="Popov V.N."/>
        </authorList>
    </citation>
    <scope>NUCLEOTIDE SEQUENCE [LARGE SCALE GENOMIC DNA]</scope>
</reference>
<dbReference type="CDD" id="cd00096">
    <property type="entry name" value="Ig"/>
    <property type="match status" value="1"/>
</dbReference>
<feature type="transmembrane region" description="Helical" evidence="7">
    <location>
        <begin position="656"/>
        <end position="680"/>
    </location>
</feature>
<dbReference type="InterPro" id="IPR013783">
    <property type="entry name" value="Ig-like_fold"/>
</dbReference>
<dbReference type="SMART" id="SM00060">
    <property type="entry name" value="FN3"/>
    <property type="match status" value="1"/>
</dbReference>
<dbReference type="InterPro" id="IPR003599">
    <property type="entry name" value="Ig_sub"/>
</dbReference>
<keyword evidence="5" id="KW-1015">Disulfide bond</keyword>
<gene>
    <name evidence="10" type="primary">similar to Contactin-3</name>
    <name evidence="10" type="ORF">CLUMA_CG020866</name>
</gene>
<dbReference type="PROSITE" id="PS50835">
    <property type="entry name" value="IG_LIKE"/>
    <property type="match status" value="5"/>
</dbReference>
<evidence type="ECO:0000313" key="10">
    <source>
        <dbReference type="EMBL" id="CRL07921.1"/>
    </source>
</evidence>
<accession>A0A1J1JA70</accession>
<evidence type="ECO:0000259" key="8">
    <source>
        <dbReference type="PROSITE" id="PS50835"/>
    </source>
</evidence>
<feature type="domain" description="Ig-like" evidence="8">
    <location>
        <begin position="347"/>
        <end position="444"/>
    </location>
</feature>
<feature type="domain" description="Ig-like" evidence="8">
    <location>
        <begin position="249"/>
        <end position="343"/>
    </location>
</feature>
<dbReference type="PANTHER" id="PTHR23278:SF19">
    <property type="entry name" value="OBSCURIN"/>
    <property type="match status" value="1"/>
</dbReference>
<feature type="region of interest" description="Disordered" evidence="6">
    <location>
        <begin position="706"/>
        <end position="726"/>
    </location>
</feature>
<dbReference type="CDD" id="cd00063">
    <property type="entry name" value="FN3"/>
    <property type="match status" value="1"/>
</dbReference>
<sequence>IATQIFPKPNLIFPVYIFFFYFFLLADDVQKIEAVVGKSGQLSCNLTSDIQDDRVALVIWYKEGKTTPIYSYDARDSKAIDGGSHHGISINGKFYFNTSSLNPAIFSISNLTADDKGIYRCRVDFTRTPTKNTKFNLSVIIPPENLLILNEQGKHISHYILGPYNEGSSINLTCISSGGDPLPKLTWRHDNQLLEGILTKLSEKKMRNVLHLKNLNRKDLLSSFTCKSTNNNLTDPITSSVMIDLNLRPLTVKIIKDLKFMSTKQLYDLRCEVRGSRPAPQISWWLGSEKLTAAKETTTKDLNLTSSILPYHPKIEDQGKFLSCRAENPLIPDSGNENGFKLNLHHPPLITLEFGTNPVVEGNTVNEGADVYFECNIKANPSVYRVGWRHNDNDNELQNNPQEGIIISNQSLVLQNITRQRMGQYVCTASNSEGDGFSQPVQLNVLYSPICRPGLPQTYNVDRGETATIQCEVESNPAAFDYRWKFNTTLVDFTDLHTSIDVKSFFRFKPQTENDYGTVLCWGINSIGMQTEPCLFQVVPAGKPEALTNCSVGNQTQFSFQVTCVEGEDGGYPQDFIAELYFAREKFVKTSISSRTPTFDLKGLNPGSEYEVVLSAVNKKGRSMPFSLLTYTLKVPEKHTDLAATVTTTLMQKRELLMMLAGSIIGIISIALMITIAARLRGSRRLDSKPMVSSLPSIPHNADIMDHHQQQRQHQQESPDSADKNPDIIPHTLEEWQEASKQIYGSMHYRIPTMQPQAAAAAASVYNSTANNMIIYSDATLGRPHMNNNFKRIDSNGICAQQQFDLTSLPIEYQQGYLQQQSQLLHHRPNNTQIQRLFVGHFPNPLTSLNTATLDRFPPPISPSLFASTSSSNPVCSSNEPRLTLKTVPETSYYNLQSMSNHETSF</sequence>
<name>A0A1J1JA70_9DIPT</name>
<dbReference type="InterPro" id="IPR007110">
    <property type="entry name" value="Ig-like_dom"/>
</dbReference>
<evidence type="ECO:0000256" key="5">
    <source>
        <dbReference type="ARBA" id="ARBA00023157"/>
    </source>
</evidence>
<keyword evidence="11" id="KW-1185">Reference proteome</keyword>
<evidence type="ECO:0000256" key="4">
    <source>
        <dbReference type="ARBA" id="ARBA00023136"/>
    </source>
</evidence>
<evidence type="ECO:0000259" key="9">
    <source>
        <dbReference type="PROSITE" id="PS50853"/>
    </source>
</evidence>
<evidence type="ECO:0000256" key="2">
    <source>
        <dbReference type="ARBA" id="ARBA00022692"/>
    </source>
</evidence>